<reference evidence="1" key="1">
    <citation type="submission" date="2018-11" db="EMBL/GenBank/DDBJ databases">
        <authorList>
            <consortium name="Pathogen Informatics"/>
        </authorList>
    </citation>
    <scope>NUCLEOTIDE SEQUENCE</scope>
</reference>
<name>A0A3S5A5A3_9PLAT</name>
<proteinExistence type="predicted"/>
<gene>
    <name evidence="1" type="ORF">PXEA_LOCUS8811</name>
</gene>
<sequence length="226" mass="23956">MGDILVPPFLLTSGDKANETDLDGLLFRAPSANVGEIAHPTSGISGLVVDTALTGACVSPASGLPHALVLSTESCVGVSGPVATEEMSLQHKSQRATVSWLSASTSSTELVPPAILLYFRRGWGQLLLQPLGFKTGLICFLEPAIVKDSRKTPRPLRILLPASQIPDCSASTSLLYLFKALAAIPYLREPDISKFPSLALVQKASTLHPSKQQLHGHTEPTLSPTQ</sequence>
<dbReference type="Proteomes" id="UP000784294">
    <property type="component" value="Unassembled WGS sequence"/>
</dbReference>
<dbReference type="OrthoDB" id="5371837at2759"/>
<keyword evidence="2" id="KW-1185">Reference proteome</keyword>
<comment type="caution">
    <text evidence="1">The sequence shown here is derived from an EMBL/GenBank/DDBJ whole genome shotgun (WGS) entry which is preliminary data.</text>
</comment>
<dbReference type="EMBL" id="CAAALY010024366">
    <property type="protein sequence ID" value="VEL15371.1"/>
    <property type="molecule type" value="Genomic_DNA"/>
</dbReference>
<dbReference type="AlphaFoldDB" id="A0A3S5A5A3"/>
<accession>A0A3S5A5A3</accession>
<evidence type="ECO:0000313" key="1">
    <source>
        <dbReference type="EMBL" id="VEL15371.1"/>
    </source>
</evidence>
<protein>
    <submittedName>
        <fullName evidence="1">Uncharacterized protein</fullName>
    </submittedName>
</protein>
<evidence type="ECO:0000313" key="2">
    <source>
        <dbReference type="Proteomes" id="UP000784294"/>
    </source>
</evidence>
<organism evidence="1 2">
    <name type="scientific">Protopolystoma xenopodis</name>
    <dbReference type="NCBI Taxonomy" id="117903"/>
    <lineage>
        <taxon>Eukaryota</taxon>
        <taxon>Metazoa</taxon>
        <taxon>Spiralia</taxon>
        <taxon>Lophotrochozoa</taxon>
        <taxon>Platyhelminthes</taxon>
        <taxon>Monogenea</taxon>
        <taxon>Polyopisthocotylea</taxon>
        <taxon>Polystomatidea</taxon>
        <taxon>Polystomatidae</taxon>
        <taxon>Protopolystoma</taxon>
    </lineage>
</organism>